<dbReference type="PANTHER" id="PTHR43756">
    <property type="entry name" value="CHOLINE MONOOXYGENASE, CHLOROPLASTIC"/>
    <property type="match status" value="1"/>
</dbReference>
<dbReference type="AlphaFoldDB" id="A0A382U410"/>
<dbReference type="InterPro" id="IPR001663">
    <property type="entry name" value="Rng_hydr_dOase-A"/>
</dbReference>
<dbReference type="GO" id="GO:0051537">
    <property type="term" value="F:2 iron, 2 sulfur cluster binding"/>
    <property type="evidence" value="ECO:0007669"/>
    <property type="project" value="InterPro"/>
</dbReference>
<reference evidence="3" key="1">
    <citation type="submission" date="2018-05" db="EMBL/GenBank/DDBJ databases">
        <authorList>
            <person name="Lanie J.A."/>
            <person name="Ng W.-L."/>
            <person name="Kazmierczak K.M."/>
            <person name="Andrzejewski T.M."/>
            <person name="Davidsen T.M."/>
            <person name="Wayne K.J."/>
            <person name="Tettelin H."/>
            <person name="Glass J.I."/>
            <person name="Rusch D."/>
            <person name="Podicherti R."/>
            <person name="Tsui H.-C.T."/>
            <person name="Winkler M.E."/>
        </authorList>
    </citation>
    <scope>NUCLEOTIDE SEQUENCE</scope>
</reference>
<proteinExistence type="predicted"/>
<dbReference type="EMBL" id="UINC01141359">
    <property type="protein sequence ID" value="SVD29046.1"/>
    <property type="molecule type" value="Genomic_DNA"/>
</dbReference>
<dbReference type="InterPro" id="IPR015879">
    <property type="entry name" value="Ring_hydroxy_dOase_asu_C_dom"/>
</dbReference>
<evidence type="ECO:0000259" key="2">
    <source>
        <dbReference type="Pfam" id="PF00848"/>
    </source>
</evidence>
<feature type="domain" description="Aromatic-ring-hydroxylating dioxygenase alpha subunit C-terminal" evidence="2">
    <location>
        <begin position="42"/>
        <end position="215"/>
    </location>
</feature>
<comment type="cofactor">
    <cofactor evidence="1">
        <name>Fe cation</name>
        <dbReference type="ChEBI" id="CHEBI:24875"/>
    </cofactor>
</comment>
<name>A0A382U410_9ZZZZ</name>
<dbReference type="SUPFAM" id="SSF55961">
    <property type="entry name" value="Bet v1-like"/>
    <property type="match status" value="1"/>
</dbReference>
<dbReference type="GO" id="GO:0005506">
    <property type="term" value="F:iron ion binding"/>
    <property type="evidence" value="ECO:0007669"/>
    <property type="project" value="InterPro"/>
</dbReference>
<sequence length="216" mass="25120">INWKNFILASIKGGINIMSVLKDIEMRLPNYPFDSLTFNKNSSKSWEIDAHWALYCENYLEGFHVPFVHKGLAKEIKIETYDTILLENAVLQIAQGETQSKALQNSENPNLNLYGLYYWIFPNFMLNFYSWGLSVNIIEPISYKKTKIRFLSYPIKNKEQPSSGDAALKQVEAEDQEVVTNVQQGMKSFFFNSGRYSPKYEKGLHHFHLLLDKYLN</sequence>
<protein>
    <recommendedName>
        <fullName evidence="2">Aromatic-ring-hydroxylating dioxygenase alpha subunit C-terminal domain-containing protein</fullName>
    </recommendedName>
</protein>
<dbReference type="Pfam" id="PF00848">
    <property type="entry name" value="Ring_hydroxyl_A"/>
    <property type="match status" value="1"/>
</dbReference>
<dbReference type="Gene3D" id="3.90.380.10">
    <property type="entry name" value="Naphthalene 1,2-dioxygenase Alpha Subunit, Chain A, domain 1"/>
    <property type="match status" value="1"/>
</dbReference>
<evidence type="ECO:0000313" key="3">
    <source>
        <dbReference type="EMBL" id="SVD29046.1"/>
    </source>
</evidence>
<dbReference type="PANTHER" id="PTHR43756:SF5">
    <property type="entry name" value="CHOLINE MONOOXYGENASE, CHLOROPLASTIC"/>
    <property type="match status" value="1"/>
</dbReference>
<evidence type="ECO:0000256" key="1">
    <source>
        <dbReference type="ARBA" id="ARBA00001962"/>
    </source>
</evidence>
<organism evidence="3">
    <name type="scientific">marine metagenome</name>
    <dbReference type="NCBI Taxonomy" id="408172"/>
    <lineage>
        <taxon>unclassified sequences</taxon>
        <taxon>metagenomes</taxon>
        <taxon>ecological metagenomes</taxon>
    </lineage>
</organism>
<feature type="non-terminal residue" evidence="3">
    <location>
        <position position="1"/>
    </location>
</feature>
<gene>
    <name evidence="3" type="ORF">METZ01_LOCUS381900</name>
</gene>
<accession>A0A382U410</accession>